<comment type="caution">
    <text evidence="1">The sequence shown here is derived from an EMBL/GenBank/DDBJ whole genome shotgun (WGS) entry which is preliminary data.</text>
</comment>
<dbReference type="EMBL" id="JAYKXN010000002">
    <property type="protein sequence ID" value="KAK7308805.1"/>
    <property type="molecule type" value="Genomic_DNA"/>
</dbReference>
<proteinExistence type="predicted"/>
<dbReference type="Proteomes" id="UP001359559">
    <property type="component" value="Unassembled WGS sequence"/>
</dbReference>
<keyword evidence="2" id="KW-1185">Reference proteome</keyword>
<protein>
    <submittedName>
        <fullName evidence="1">Uncharacterized protein</fullName>
    </submittedName>
</protein>
<evidence type="ECO:0000313" key="2">
    <source>
        <dbReference type="Proteomes" id="UP001359559"/>
    </source>
</evidence>
<evidence type="ECO:0000313" key="1">
    <source>
        <dbReference type="EMBL" id="KAK7308805.1"/>
    </source>
</evidence>
<dbReference type="AlphaFoldDB" id="A0AAN9K0N1"/>
<sequence length="88" mass="9882">MKVRSQKIMGRKASWGIVSIPYQTFDSMLSRACFTERSQSTPFLSCCCGGGISYCRKTNSDCSHREKEKFSRLQQAKKGVTIAIYSGK</sequence>
<accession>A0AAN9K0N1</accession>
<organism evidence="1 2">
    <name type="scientific">Clitoria ternatea</name>
    <name type="common">Butterfly pea</name>
    <dbReference type="NCBI Taxonomy" id="43366"/>
    <lineage>
        <taxon>Eukaryota</taxon>
        <taxon>Viridiplantae</taxon>
        <taxon>Streptophyta</taxon>
        <taxon>Embryophyta</taxon>
        <taxon>Tracheophyta</taxon>
        <taxon>Spermatophyta</taxon>
        <taxon>Magnoliopsida</taxon>
        <taxon>eudicotyledons</taxon>
        <taxon>Gunneridae</taxon>
        <taxon>Pentapetalae</taxon>
        <taxon>rosids</taxon>
        <taxon>fabids</taxon>
        <taxon>Fabales</taxon>
        <taxon>Fabaceae</taxon>
        <taxon>Papilionoideae</taxon>
        <taxon>50 kb inversion clade</taxon>
        <taxon>NPAAA clade</taxon>
        <taxon>indigoferoid/millettioid clade</taxon>
        <taxon>Phaseoleae</taxon>
        <taxon>Clitoria</taxon>
    </lineage>
</organism>
<reference evidence="1 2" key="1">
    <citation type="submission" date="2024-01" db="EMBL/GenBank/DDBJ databases">
        <title>The genomes of 5 underutilized Papilionoideae crops provide insights into root nodulation and disease resistance.</title>
        <authorList>
            <person name="Yuan L."/>
        </authorList>
    </citation>
    <scope>NUCLEOTIDE SEQUENCE [LARGE SCALE GENOMIC DNA]</scope>
    <source>
        <strain evidence="1">LY-2023</strain>
        <tissue evidence="1">Leaf</tissue>
    </source>
</reference>
<gene>
    <name evidence="1" type="ORF">RJT34_05054</name>
</gene>
<name>A0AAN9K0N1_CLITE</name>